<dbReference type="PROSITE" id="PS00061">
    <property type="entry name" value="ADH_SHORT"/>
    <property type="match status" value="1"/>
</dbReference>
<proteinExistence type="inferred from homology"/>
<keyword evidence="3" id="KW-0560">Oxidoreductase</keyword>
<organism evidence="5 6">
    <name type="scientific">Conoideocrella luteorostrata</name>
    <dbReference type="NCBI Taxonomy" id="1105319"/>
    <lineage>
        <taxon>Eukaryota</taxon>
        <taxon>Fungi</taxon>
        <taxon>Dikarya</taxon>
        <taxon>Ascomycota</taxon>
        <taxon>Pezizomycotina</taxon>
        <taxon>Sordariomycetes</taxon>
        <taxon>Hypocreomycetidae</taxon>
        <taxon>Hypocreales</taxon>
        <taxon>Clavicipitaceae</taxon>
        <taxon>Conoideocrella</taxon>
    </lineage>
</organism>
<dbReference type="Pfam" id="PF00106">
    <property type="entry name" value="adh_short"/>
    <property type="match status" value="1"/>
</dbReference>
<sequence>MFSREGFTIDVVAGAIRNWIISPRTALPIALALTWEPVFSRLIQQLESQDRATNLRSRVYLLAAVGFVLALNDQLNKKTANNWVSDSRWNWDKEIIVLTGGSSGIGESIAKRLIAKNPQTRIAIIDYVPLTWTPPRNSRVYYFECDLTDPAAIKTTCDRIRAEVGHPTVLFNNAGLARGATVMEGTQRDVELTIKTNLIAPFLLCKEFLPEMARKDHGHILNTGSMSSVVSAPSIVDYSASKSGLTALHEGLQLELKGLHKAPRVRLTLGIFGFIRTPLFTGKTNESNFVTPLLNVETVSEKLVDALYSGYGGTIYAPGVMRYVTALKGGPEWLFRGIRERSLRIDFDAKRQENRYEKDTGKRIGPALEGLK</sequence>
<dbReference type="EMBL" id="JASWJB010000086">
    <property type="protein sequence ID" value="KAK2599995.1"/>
    <property type="molecule type" value="Genomic_DNA"/>
</dbReference>
<protein>
    <submittedName>
        <fullName evidence="5">Uncharacterized protein</fullName>
    </submittedName>
</protein>
<evidence type="ECO:0000256" key="3">
    <source>
        <dbReference type="ARBA" id="ARBA00023002"/>
    </source>
</evidence>
<evidence type="ECO:0000256" key="1">
    <source>
        <dbReference type="ARBA" id="ARBA00006484"/>
    </source>
</evidence>
<dbReference type="InterPro" id="IPR002347">
    <property type="entry name" value="SDR_fam"/>
</dbReference>
<evidence type="ECO:0000256" key="2">
    <source>
        <dbReference type="ARBA" id="ARBA00022857"/>
    </source>
</evidence>
<comment type="similarity">
    <text evidence="1 4">Belongs to the short-chain dehydrogenases/reductases (SDR) family.</text>
</comment>
<keyword evidence="6" id="KW-1185">Reference proteome</keyword>
<evidence type="ECO:0000313" key="5">
    <source>
        <dbReference type="EMBL" id="KAK2599995.1"/>
    </source>
</evidence>
<dbReference type="Proteomes" id="UP001251528">
    <property type="component" value="Unassembled WGS sequence"/>
</dbReference>
<keyword evidence="2" id="KW-0521">NADP</keyword>
<dbReference type="PRINTS" id="PR00081">
    <property type="entry name" value="GDHRDH"/>
</dbReference>
<dbReference type="GO" id="GO:0016616">
    <property type="term" value="F:oxidoreductase activity, acting on the CH-OH group of donors, NAD or NADP as acceptor"/>
    <property type="evidence" value="ECO:0007669"/>
    <property type="project" value="TreeGrafter"/>
</dbReference>
<dbReference type="PRINTS" id="PR00080">
    <property type="entry name" value="SDRFAMILY"/>
</dbReference>
<reference evidence="5" key="1">
    <citation type="submission" date="2023-06" db="EMBL/GenBank/DDBJ databases">
        <title>Conoideocrella luteorostrata (Hypocreales: Clavicipitaceae), a potential biocontrol fungus for elongate hemlock scale in United States Christmas tree production areas.</title>
        <authorList>
            <person name="Barrett H."/>
            <person name="Lovett B."/>
            <person name="Macias A.M."/>
            <person name="Stajich J.E."/>
            <person name="Kasson M.T."/>
        </authorList>
    </citation>
    <scope>NUCLEOTIDE SEQUENCE</scope>
    <source>
        <strain evidence="5">ARSEF 14590</strain>
    </source>
</reference>
<gene>
    <name evidence="5" type="ORF">QQS21_005297</name>
</gene>
<dbReference type="PANTHER" id="PTHR24322:SF736">
    <property type="entry name" value="RETINOL DEHYDROGENASE 10"/>
    <property type="match status" value="1"/>
</dbReference>
<dbReference type="Gene3D" id="3.40.50.720">
    <property type="entry name" value="NAD(P)-binding Rossmann-like Domain"/>
    <property type="match status" value="1"/>
</dbReference>
<comment type="caution">
    <text evidence="5">The sequence shown here is derived from an EMBL/GenBank/DDBJ whole genome shotgun (WGS) entry which is preliminary data.</text>
</comment>
<evidence type="ECO:0000256" key="4">
    <source>
        <dbReference type="RuleBase" id="RU000363"/>
    </source>
</evidence>
<dbReference type="SUPFAM" id="SSF51735">
    <property type="entry name" value="NAD(P)-binding Rossmann-fold domains"/>
    <property type="match status" value="1"/>
</dbReference>
<dbReference type="PANTHER" id="PTHR24322">
    <property type="entry name" value="PKSB"/>
    <property type="match status" value="1"/>
</dbReference>
<name>A0AAJ0CPR6_9HYPO</name>
<accession>A0AAJ0CPR6</accession>
<evidence type="ECO:0000313" key="6">
    <source>
        <dbReference type="Proteomes" id="UP001251528"/>
    </source>
</evidence>
<dbReference type="InterPro" id="IPR020904">
    <property type="entry name" value="Sc_DH/Rdtase_CS"/>
</dbReference>
<dbReference type="InterPro" id="IPR036291">
    <property type="entry name" value="NAD(P)-bd_dom_sf"/>
</dbReference>
<dbReference type="AlphaFoldDB" id="A0AAJ0CPR6"/>